<dbReference type="AlphaFoldDB" id="A0A0V7ZYF0"/>
<sequence length="405" mass="45032">MHETLKSLHTAATEANWSLVNRYLQRIVSSYKGSNRQTNKDNLGHELEFEQILDFALQVLRFGDFQERWEVAKIFPVFGDRVVPCLLNILENEGEDLESRWFAIRILGKFDQPAVIISLAKVLRDTEEEDLCAIAATALANIGTPAIKVLSELLQDEKARLLAVQSLAIIRRVEIIDPLRSVVTDGNPEVRATSLEALGSFHNLELIPLFIAGLKDVSALVRKEAVVALGMCSEFKADFDIVSYLQPLLHDLDPQVCQQAVLALGRMEDEQATEALFLVLMSALTPTWLQEEVVRVLNWGNRPQSLAYLEKALYSSQASLCKEIITVLGRQDSSEKCSEATQILIDFFNSKQDLVSQSPIKQAIAVSLGELGNPSAISILQTLTSDKDSRVKLHAIASLKKIPQN</sequence>
<dbReference type="GO" id="GO:0030089">
    <property type="term" value="C:phycobilisome"/>
    <property type="evidence" value="ECO:0007669"/>
    <property type="project" value="UniProtKB-KW"/>
</dbReference>
<keyword evidence="7" id="KW-1185">Reference proteome</keyword>
<comment type="similarity">
    <text evidence="1">Belongs to the CpcE/RpcE/PecE family.</text>
</comment>
<dbReference type="InterPro" id="IPR016024">
    <property type="entry name" value="ARM-type_fold"/>
</dbReference>
<dbReference type="GO" id="GO:0019135">
    <property type="term" value="F:deoxyhypusine monooxygenase activity"/>
    <property type="evidence" value="ECO:0007669"/>
    <property type="project" value="TreeGrafter"/>
</dbReference>
<evidence type="ECO:0000313" key="5">
    <source>
        <dbReference type="EMBL" id="KST69309.1"/>
    </source>
</evidence>
<dbReference type="PANTHER" id="PTHR12697">
    <property type="entry name" value="PBS LYASE HEAT-LIKE PROTEIN"/>
    <property type="match status" value="1"/>
</dbReference>
<keyword evidence="2" id="KW-0042">Antenna complex</keyword>
<comment type="caution">
    <text evidence="6">The sequence shown here is derived from an EMBL/GenBank/DDBJ whole genome shotgun (WGS) entry which is preliminary data.</text>
</comment>
<evidence type="ECO:0000256" key="3">
    <source>
        <dbReference type="ARBA" id="ARBA00022738"/>
    </source>
</evidence>
<dbReference type="SMART" id="SM00567">
    <property type="entry name" value="EZ_HEAT"/>
    <property type="match status" value="6"/>
</dbReference>
<gene>
    <name evidence="5" type="ORF">BC008_03730</name>
    <name evidence="6" type="ORF">BC008_03910</name>
</gene>
<dbReference type="InterPro" id="IPR004155">
    <property type="entry name" value="PBS_lyase_HEAT"/>
</dbReference>
<dbReference type="InterPro" id="IPR011989">
    <property type="entry name" value="ARM-like"/>
</dbReference>
<evidence type="ECO:0000256" key="1">
    <source>
        <dbReference type="ARBA" id="ARBA00009299"/>
    </source>
</evidence>
<dbReference type="EMBL" id="LMTZ01000027">
    <property type="protein sequence ID" value="KST69309.1"/>
    <property type="molecule type" value="Genomic_DNA"/>
</dbReference>
<evidence type="ECO:0000256" key="2">
    <source>
        <dbReference type="ARBA" id="ARBA00022549"/>
    </source>
</evidence>
<reference evidence="6 7" key="1">
    <citation type="journal article" date="2015" name="Genome Announc.">
        <title>Draft Genome of the Euendolithic (true boring) Cyanobacterium Mastigocoleus testarum strain BC008.</title>
        <authorList>
            <person name="Guida B.S."/>
            <person name="Garcia-Pichel F."/>
        </authorList>
    </citation>
    <scope>NUCLEOTIDE SEQUENCE [LARGE SCALE GENOMIC DNA]</scope>
    <source>
        <strain evidence="6 7">BC008</strain>
    </source>
</reference>
<name>A0A0V7ZYF0_9CYAN</name>
<dbReference type="EMBL" id="LMTZ01000026">
    <property type="protein sequence ID" value="KST69343.1"/>
    <property type="molecule type" value="Genomic_DNA"/>
</dbReference>
<evidence type="ECO:0000313" key="7">
    <source>
        <dbReference type="Proteomes" id="UP000053372"/>
    </source>
</evidence>
<dbReference type="Pfam" id="PF13646">
    <property type="entry name" value="HEAT_2"/>
    <property type="match status" value="2"/>
</dbReference>
<dbReference type="PANTHER" id="PTHR12697:SF20">
    <property type="entry name" value="HEAT REPEAT-CONTAINING PROTEIN 4"/>
    <property type="match status" value="1"/>
</dbReference>
<proteinExistence type="inferred from homology"/>
<protein>
    <recommendedName>
        <fullName evidence="8">PBS lyase</fullName>
    </recommendedName>
</protein>
<evidence type="ECO:0008006" key="8">
    <source>
        <dbReference type="Google" id="ProtNLM"/>
    </source>
</evidence>
<dbReference type="Proteomes" id="UP000053372">
    <property type="component" value="Unassembled WGS sequence"/>
</dbReference>
<accession>A0A0V7ZYF0</accession>
<keyword evidence="3" id="KW-0605">Phycobilisome</keyword>
<dbReference type="Gene3D" id="1.25.10.10">
    <property type="entry name" value="Leucine-rich Repeat Variant"/>
    <property type="match status" value="3"/>
</dbReference>
<evidence type="ECO:0000313" key="6">
    <source>
        <dbReference type="EMBL" id="KST69343.1"/>
    </source>
</evidence>
<keyword evidence="4" id="KW-0456">Lyase</keyword>
<organism evidence="6 7">
    <name type="scientific">Mastigocoleus testarum BC008</name>
    <dbReference type="NCBI Taxonomy" id="371196"/>
    <lineage>
        <taxon>Bacteria</taxon>
        <taxon>Bacillati</taxon>
        <taxon>Cyanobacteriota</taxon>
        <taxon>Cyanophyceae</taxon>
        <taxon>Nostocales</taxon>
        <taxon>Hapalosiphonaceae</taxon>
        <taxon>Mastigocoleus</taxon>
    </lineage>
</organism>
<evidence type="ECO:0000256" key="4">
    <source>
        <dbReference type="ARBA" id="ARBA00023239"/>
    </source>
</evidence>
<dbReference type="SUPFAM" id="SSF48371">
    <property type="entry name" value="ARM repeat"/>
    <property type="match status" value="2"/>
</dbReference>
<dbReference type="GO" id="GO:0016829">
    <property type="term" value="F:lyase activity"/>
    <property type="evidence" value="ECO:0007669"/>
    <property type="project" value="UniProtKB-KW"/>
</dbReference>